<dbReference type="EMBL" id="JYFN01000136">
    <property type="protein sequence ID" value="KJE19291.1"/>
    <property type="molecule type" value="Genomic_DNA"/>
</dbReference>
<organism evidence="1 2">
    <name type="scientific">Frankia torreyi</name>
    <dbReference type="NCBI Taxonomy" id="1856"/>
    <lineage>
        <taxon>Bacteria</taxon>
        <taxon>Bacillati</taxon>
        <taxon>Actinomycetota</taxon>
        <taxon>Actinomycetes</taxon>
        <taxon>Frankiales</taxon>
        <taxon>Frankiaceae</taxon>
        <taxon>Frankia</taxon>
    </lineage>
</organism>
<reference evidence="1 2" key="2">
    <citation type="journal article" date="2016" name="Genome Announc.">
        <title>Permanent Draft Genome Sequences for Two Variants of Frankia sp. Strain CpI1, the First Frankia Strain Isolated from Root Nodules of Comptonia peregrina.</title>
        <authorList>
            <person name="Oshone R."/>
            <person name="Hurst S.G.IV."/>
            <person name="Abebe-Akele F."/>
            <person name="Simpson S."/>
            <person name="Morris K."/>
            <person name="Thomas W.K."/>
            <person name="Tisa L.S."/>
        </authorList>
    </citation>
    <scope>NUCLEOTIDE SEQUENCE [LARGE SCALE GENOMIC DNA]</scope>
    <source>
        <strain evidence="2">CpI1-S</strain>
    </source>
</reference>
<sequence>MWAAILAGWLSTMLQSLTGHDQAAGRAHGDRLRHELITIPGRVIRHAGTLTLRLPPGRDQHLPAALARLRVLPAAT</sequence>
<dbReference type="AlphaFoldDB" id="A0A0D8B539"/>
<name>A0A0D8B539_9ACTN</name>
<dbReference type="PATRIC" id="fig|1502723.3.peg.1427"/>
<accession>A0A0D8B539</accession>
<reference evidence="2" key="1">
    <citation type="submission" date="2015-02" db="EMBL/GenBank/DDBJ databases">
        <title>Draft Genome of Frankia sp. CpI1-S.</title>
        <authorList>
            <person name="Oshone R.T."/>
            <person name="Ngom M."/>
            <person name="Ghodhbane-Gtari F."/>
            <person name="Gtari M."/>
            <person name="Morris K."/>
            <person name="Thomas K."/>
            <person name="Sen A."/>
            <person name="Tisa L.S."/>
        </authorList>
    </citation>
    <scope>NUCLEOTIDE SEQUENCE [LARGE SCALE GENOMIC DNA]</scope>
    <source>
        <strain evidence="2">CpI1-S</strain>
    </source>
</reference>
<protein>
    <submittedName>
        <fullName evidence="1">Uncharacterized protein</fullName>
    </submittedName>
</protein>
<comment type="caution">
    <text evidence="1">The sequence shown here is derived from an EMBL/GenBank/DDBJ whole genome shotgun (WGS) entry which is preliminary data.</text>
</comment>
<keyword evidence="2" id="KW-1185">Reference proteome</keyword>
<proteinExistence type="predicted"/>
<evidence type="ECO:0000313" key="2">
    <source>
        <dbReference type="Proteomes" id="UP000032545"/>
    </source>
</evidence>
<evidence type="ECO:0000313" key="1">
    <source>
        <dbReference type="EMBL" id="KJE19291.1"/>
    </source>
</evidence>
<gene>
    <name evidence="1" type="ORF">FF36_06438</name>
</gene>
<dbReference type="Proteomes" id="UP000032545">
    <property type="component" value="Unassembled WGS sequence"/>
</dbReference>